<reference evidence="1" key="2">
    <citation type="journal article" date="2024" name="Plant">
        <title>Genomic evolution and insights into agronomic trait innovations of Sesamum species.</title>
        <authorList>
            <person name="Miao H."/>
            <person name="Wang L."/>
            <person name="Qu L."/>
            <person name="Liu H."/>
            <person name="Sun Y."/>
            <person name="Le M."/>
            <person name="Wang Q."/>
            <person name="Wei S."/>
            <person name="Zheng Y."/>
            <person name="Lin W."/>
            <person name="Duan Y."/>
            <person name="Cao H."/>
            <person name="Xiong S."/>
            <person name="Wang X."/>
            <person name="Wei L."/>
            <person name="Li C."/>
            <person name="Ma Q."/>
            <person name="Ju M."/>
            <person name="Zhao R."/>
            <person name="Li G."/>
            <person name="Mu C."/>
            <person name="Tian Q."/>
            <person name="Mei H."/>
            <person name="Zhang T."/>
            <person name="Gao T."/>
            <person name="Zhang H."/>
        </authorList>
    </citation>
    <scope>NUCLEOTIDE SEQUENCE</scope>
    <source>
        <strain evidence="1">K16</strain>
    </source>
</reference>
<dbReference type="SUPFAM" id="SSF53098">
    <property type="entry name" value="Ribonuclease H-like"/>
    <property type="match status" value="1"/>
</dbReference>
<dbReference type="PANTHER" id="PTHR45835">
    <property type="entry name" value="YALI0A06105P"/>
    <property type="match status" value="1"/>
</dbReference>
<name>A0AAE2BWU2_9LAMI</name>
<comment type="caution">
    <text evidence="1">The sequence shown here is derived from an EMBL/GenBank/DDBJ whole genome shotgun (WGS) entry which is preliminary data.</text>
</comment>
<dbReference type="InterPro" id="IPR036397">
    <property type="entry name" value="RNaseH_sf"/>
</dbReference>
<reference evidence="1" key="1">
    <citation type="submission" date="2020-06" db="EMBL/GenBank/DDBJ databases">
        <authorList>
            <person name="Li T."/>
            <person name="Hu X."/>
            <person name="Zhang T."/>
            <person name="Song X."/>
            <person name="Zhang H."/>
            <person name="Dai N."/>
            <person name="Sheng W."/>
            <person name="Hou X."/>
            <person name="Wei L."/>
        </authorList>
    </citation>
    <scope>NUCLEOTIDE SEQUENCE</scope>
    <source>
        <strain evidence="1">K16</strain>
        <tissue evidence="1">Leaf</tissue>
    </source>
</reference>
<evidence type="ECO:0000313" key="2">
    <source>
        <dbReference type="Proteomes" id="UP001289374"/>
    </source>
</evidence>
<proteinExistence type="predicted"/>
<evidence type="ECO:0000313" key="1">
    <source>
        <dbReference type="EMBL" id="KAK4400716.1"/>
    </source>
</evidence>
<dbReference type="AlphaFoldDB" id="A0AAE2BWU2"/>
<dbReference type="EMBL" id="JACGWL010000006">
    <property type="protein sequence ID" value="KAK4400716.1"/>
    <property type="molecule type" value="Genomic_DNA"/>
</dbReference>
<accession>A0AAE2BWU2</accession>
<dbReference type="Gene3D" id="3.30.420.10">
    <property type="entry name" value="Ribonuclease H-like superfamily/Ribonuclease H"/>
    <property type="match status" value="2"/>
</dbReference>
<dbReference type="Proteomes" id="UP001289374">
    <property type="component" value="Unassembled WGS sequence"/>
</dbReference>
<keyword evidence="2" id="KW-1185">Reference proteome</keyword>
<dbReference type="GO" id="GO:0003676">
    <property type="term" value="F:nucleic acid binding"/>
    <property type="evidence" value="ECO:0007669"/>
    <property type="project" value="InterPro"/>
</dbReference>
<dbReference type="PANTHER" id="PTHR45835:SF105">
    <property type="entry name" value="INTEGRASE CATALYTIC DOMAIN-CONTAINING PROTEIN"/>
    <property type="match status" value="1"/>
</dbReference>
<sequence>MMRDVKAFVRRCPTCQHSKYSTQKSLGTLQPLPLPRWVWEDISMDFITHLPASVGKTVVWVVVDRLSKSAHFVGLPSRFSAASLAAVFSTEIYRLRGMPKSITEVLNRVLETFLRCFVSEEPKRWMRFLHLAEFWYNTSYHSSLHMSPFQALFGRPPPVPGTIWTESPLSPPLTL</sequence>
<gene>
    <name evidence="1" type="ORF">Sango_1177700</name>
</gene>
<protein>
    <submittedName>
        <fullName evidence="1">Uncharacterized protein</fullName>
    </submittedName>
</protein>
<organism evidence="1 2">
    <name type="scientific">Sesamum angolense</name>
    <dbReference type="NCBI Taxonomy" id="2727404"/>
    <lineage>
        <taxon>Eukaryota</taxon>
        <taxon>Viridiplantae</taxon>
        <taxon>Streptophyta</taxon>
        <taxon>Embryophyta</taxon>
        <taxon>Tracheophyta</taxon>
        <taxon>Spermatophyta</taxon>
        <taxon>Magnoliopsida</taxon>
        <taxon>eudicotyledons</taxon>
        <taxon>Gunneridae</taxon>
        <taxon>Pentapetalae</taxon>
        <taxon>asterids</taxon>
        <taxon>lamiids</taxon>
        <taxon>Lamiales</taxon>
        <taxon>Pedaliaceae</taxon>
        <taxon>Sesamum</taxon>
    </lineage>
</organism>
<dbReference type="InterPro" id="IPR012337">
    <property type="entry name" value="RNaseH-like_sf"/>
</dbReference>